<evidence type="ECO:0000313" key="4">
    <source>
        <dbReference type="Proteomes" id="UP000199170"/>
    </source>
</evidence>
<name>A0A1H3KEC2_9EURY</name>
<proteinExistence type="predicted"/>
<evidence type="ECO:0000313" key="3">
    <source>
        <dbReference type="EMBL" id="SDY50349.1"/>
    </source>
</evidence>
<sequence length="437" mass="48374">MSIFTLALNSVSRCLREITKISYAPRRIGPGRVSNASRESCDADTSGHGSSFSSAATAQTTEIYRVVGYRRVMSQPSPEVYERGKGMDAHNQVMREIRAKKDKQYDPHEPTRVWLDEDNTPDGVVQSLTIILNTGGCRWARAGGCTMCGYVAESVEGGSVTHDALMDQIDVCLEHEAENADEPADLIKIYTSGSFLDEREVGAETRQAIAETFADRERIVVESLPDFVERAKIADFTDEGISTDVAIGLETATDRVRHDCVNKYFDFADFEAACAEARDADIEADGCDVGVKAYLLMKPPFLSESEAIEDMVSSVRRCADVDGCHTVSMNPTNVQRYTMVDDLFFRGGYRPPWLWSVAAVLERTADIDAIVVSDPVGHGSDRGPHNCGECDDRVQKAIKDFDKRQDPTVFEQVSCECEATWEYVVEAETSYGMPLNR</sequence>
<dbReference type="STRING" id="660517.SAMN04487946_1195"/>
<dbReference type="EMBL" id="FNPB01000019">
    <property type="protein sequence ID" value="SDY50349.1"/>
    <property type="molecule type" value="Genomic_DNA"/>
</dbReference>
<accession>A0A1H3KEC2</accession>
<dbReference type="Proteomes" id="UP000199170">
    <property type="component" value="Unassembled WGS sequence"/>
</dbReference>
<dbReference type="GO" id="GO:0051536">
    <property type="term" value="F:iron-sulfur cluster binding"/>
    <property type="evidence" value="ECO:0007669"/>
    <property type="project" value="InterPro"/>
</dbReference>
<evidence type="ECO:0000256" key="1">
    <source>
        <dbReference type="SAM" id="MobiDB-lite"/>
    </source>
</evidence>
<dbReference type="SMART" id="SM00729">
    <property type="entry name" value="Elp3"/>
    <property type="match status" value="1"/>
</dbReference>
<dbReference type="InterPro" id="IPR006638">
    <property type="entry name" value="Elp3/MiaA/NifB-like_rSAM"/>
</dbReference>
<reference evidence="4" key="1">
    <citation type="submission" date="2016-10" db="EMBL/GenBank/DDBJ databases">
        <authorList>
            <person name="Varghese N."/>
            <person name="Submissions S."/>
        </authorList>
    </citation>
    <scope>NUCLEOTIDE SEQUENCE [LARGE SCALE GENOMIC DNA]</scope>
    <source>
        <strain evidence="4">CGMCC 1.10118</strain>
    </source>
</reference>
<dbReference type="GO" id="GO:0003824">
    <property type="term" value="F:catalytic activity"/>
    <property type="evidence" value="ECO:0007669"/>
    <property type="project" value="InterPro"/>
</dbReference>
<organism evidence="3 4">
    <name type="scientific">Halobellus clavatus</name>
    <dbReference type="NCBI Taxonomy" id="660517"/>
    <lineage>
        <taxon>Archaea</taxon>
        <taxon>Methanobacteriati</taxon>
        <taxon>Methanobacteriota</taxon>
        <taxon>Stenosarchaea group</taxon>
        <taxon>Halobacteria</taxon>
        <taxon>Halobacteriales</taxon>
        <taxon>Haloferacaceae</taxon>
        <taxon>Halobellus</taxon>
    </lineage>
</organism>
<evidence type="ECO:0000259" key="2">
    <source>
        <dbReference type="SMART" id="SM00729"/>
    </source>
</evidence>
<dbReference type="InterPro" id="IPR058240">
    <property type="entry name" value="rSAM_sf"/>
</dbReference>
<dbReference type="InterPro" id="IPR005909">
    <property type="entry name" value="RaSEA"/>
</dbReference>
<keyword evidence="4" id="KW-1185">Reference proteome</keyword>
<gene>
    <name evidence="3" type="ORF">SAMN04487946_1195</name>
</gene>
<dbReference type="AlphaFoldDB" id="A0A1H3KEC2"/>
<dbReference type="NCBIfam" id="TIGR01210">
    <property type="entry name" value="archaeosine biosynthesis radical SAM protein RaSEA"/>
    <property type="match status" value="1"/>
</dbReference>
<protein>
    <recommendedName>
        <fullName evidence="2">Elp3/MiaA/NifB-like radical SAM core domain-containing protein</fullName>
    </recommendedName>
</protein>
<feature type="domain" description="Elp3/MiaA/NifB-like radical SAM core" evidence="2">
    <location>
        <begin position="127"/>
        <end position="363"/>
    </location>
</feature>
<feature type="region of interest" description="Disordered" evidence="1">
    <location>
        <begin position="27"/>
        <end position="54"/>
    </location>
</feature>
<dbReference type="SUPFAM" id="SSF102114">
    <property type="entry name" value="Radical SAM enzymes"/>
    <property type="match status" value="1"/>
</dbReference>